<dbReference type="CDD" id="cd17535">
    <property type="entry name" value="REC_NarL-like"/>
    <property type="match status" value="1"/>
</dbReference>
<evidence type="ECO:0000256" key="2">
    <source>
        <dbReference type="ARBA" id="ARBA00023015"/>
    </source>
</evidence>
<dbReference type="SUPFAM" id="SSF52172">
    <property type="entry name" value="CheY-like"/>
    <property type="match status" value="1"/>
</dbReference>
<feature type="domain" description="Response regulatory" evidence="7">
    <location>
        <begin position="3"/>
        <end position="121"/>
    </location>
</feature>
<evidence type="ECO:0000313" key="9">
    <source>
        <dbReference type="Proteomes" id="UP001499878"/>
    </source>
</evidence>
<dbReference type="PROSITE" id="PS50043">
    <property type="entry name" value="HTH_LUXR_2"/>
    <property type="match status" value="1"/>
</dbReference>
<evidence type="ECO:0000259" key="6">
    <source>
        <dbReference type="PROSITE" id="PS50043"/>
    </source>
</evidence>
<keyword evidence="2" id="KW-0805">Transcription regulation</keyword>
<comment type="caution">
    <text evidence="8">The sequence shown here is derived from an EMBL/GenBank/DDBJ whole genome shotgun (WGS) entry which is preliminary data.</text>
</comment>
<evidence type="ECO:0000256" key="3">
    <source>
        <dbReference type="ARBA" id="ARBA00023125"/>
    </source>
</evidence>
<dbReference type="InterPro" id="IPR016032">
    <property type="entry name" value="Sig_transdc_resp-reg_C-effctor"/>
</dbReference>
<dbReference type="PANTHER" id="PTHR43214:SF24">
    <property type="entry name" value="TRANSCRIPTIONAL REGULATORY PROTEIN NARL-RELATED"/>
    <property type="match status" value="1"/>
</dbReference>
<dbReference type="CDD" id="cd06170">
    <property type="entry name" value="LuxR_C_like"/>
    <property type="match status" value="1"/>
</dbReference>
<dbReference type="EMBL" id="BAABJR010000001">
    <property type="protein sequence ID" value="GAA5203254.1"/>
    <property type="molecule type" value="Genomic_DNA"/>
</dbReference>
<protein>
    <submittedName>
        <fullName evidence="8">Response regulator transcription factor</fullName>
    </submittedName>
</protein>
<dbReference type="PRINTS" id="PR00038">
    <property type="entry name" value="HTHLUXR"/>
</dbReference>
<gene>
    <name evidence="8" type="ORF">GCM10023323_01300</name>
</gene>
<dbReference type="PANTHER" id="PTHR43214">
    <property type="entry name" value="TWO-COMPONENT RESPONSE REGULATOR"/>
    <property type="match status" value="1"/>
</dbReference>
<dbReference type="Gene3D" id="3.40.50.2300">
    <property type="match status" value="1"/>
</dbReference>
<evidence type="ECO:0000259" key="7">
    <source>
        <dbReference type="PROSITE" id="PS50110"/>
    </source>
</evidence>
<keyword evidence="4" id="KW-0804">Transcription</keyword>
<keyword evidence="9" id="KW-1185">Reference proteome</keyword>
<reference evidence="9" key="1">
    <citation type="journal article" date="2019" name="Int. J. Syst. Evol. Microbiol.">
        <title>The Global Catalogue of Microorganisms (GCM) 10K type strain sequencing project: providing services to taxonomists for standard genome sequencing and annotation.</title>
        <authorList>
            <consortium name="The Broad Institute Genomics Platform"/>
            <consortium name="The Broad Institute Genome Sequencing Center for Infectious Disease"/>
            <person name="Wu L."/>
            <person name="Ma J."/>
        </authorList>
    </citation>
    <scope>NUCLEOTIDE SEQUENCE [LARGE SCALE GENOMIC DNA]</scope>
    <source>
        <strain evidence="9">JCM 18306</strain>
    </source>
</reference>
<dbReference type="RefSeq" id="WP_345625333.1">
    <property type="nucleotide sequence ID" value="NZ_BAABJR010000001.1"/>
</dbReference>
<dbReference type="SMART" id="SM00421">
    <property type="entry name" value="HTH_LUXR"/>
    <property type="match status" value="1"/>
</dbReference>
<proteinExistence type="predicted"/>
<evidence type="ECO:0000256" key="5">
    <source>
        <dbReference type="PROSITE-ProRule" id="PRU00169"/>
    </source>
</evidence>
<dbReference type="Proteomes" id="UP001499878">
    <property type="component" value="Unassembled WGS sequence"/>
</dbReference>
<dbReference type="InterPro" id="IPR000792">
    <property type="entry name" value="Tscrpt_reg_LuxR_C"/>
</dbReference>
<organism evidence="8 9">
    <name type="scientific">Streptomyces thinghirensis</name>
    <dbReference type="NCBI Taxonomy" id="551547"/>
    <lineage>
        <taxon>Bacteria</taxon>
        <taxon>Bacillati</taxon>
        <taxon>Actinomycetota</taxon>
        <taxon>Actinomycetes</taxon>
        <taxon>Kitasatosporales</taxon>
        <taxon>Streptomycetaceae</taxon>
        <taxon>Streptomyces</taxon>
    </lineage>
</organism>
<dbReference type="Pfam" id="PF00072">
    <property type="entry name" value="Response_reg"/>
    <property type="match status" value="1"/>
</dbReference>
<dbReference type="SUPFAM" id="SSF46894">
    <property type="entry name" value="C-terminal effector domain of the bipartite response regulators"/>
    <property type="match status" value="1"/>
</dbReference>
<keyword evidence="1 5" id="KW-0597">Phosphoprotein</keyword>
<sequence>MIRVLIVDDELLLRSCMQQILESEPDITVPDTCDGAEAARAIARHRPDVVLLDLKMPVVDGLSVLRQLPARRPGGYRPATAMLTTFSKDEDILEALRAGADGFLLKDSAPDQLAHSVKVLADGGTVLSPAVARSVIGGYVAGAARGPQEGPRAAGGQEAESLTERERQVLARLAEGLPNAEIARGLQVSTHTVRDHVSMILAKLGVENRVQAAVTAWRLGLAPAPRRT</sequence>
<feature type="domain" description="HTH luxR-type" evidence="6">
    <location>
        <begin position="155"/>
        <end position="220"/>
    </location>
</feature>
<feature type="modified residue" description="4-aspartylphosphate" evidence="5">
    <location>
        <position position="53"/>
    </location>
</feature>
<dbReference type="InterPro" id="IPR058245">
    <property type="entry name" value="NreC/VraR/RcsB-like_REC"/>
</dbReference>
<accession>A0ABP9SVZ4</accession>
<keyword evidence="3" id="KW-0238">DNA-binding</keyword>
<dbReference type="SMART" id="SM00448">
    <property type="entry name" value="REC"/>
    <property type="match status" value="1"/>
</dbReference>
<dbReference type="Pfam" id="PF00196">
    <property type="entry name" value="GerE"/>
    <property type="match status" value="1"/>
</dbReference>
<evidence type="ECO:0000313" key="8">
    <source>
        <dbReference type="EMBL" id="GAA5203254.1"/>
    </source>
</evidence>
<evidence type="ECO:0000256" key="4">
    <source>
        <dbReference type="ARBA" id="ARBA00023163"/>
    </source>
</evidence>
<dbReference type="InterPro" id="IPR039420">
    <property type="entry name" value="WalR-like"/>
</dbReference>
<dbReference type="InterPro" id="IPR011006">
    <property type="entry name" value="CheY-like_superfamily"/>
</dbReference>
<name>A0ABP9SVZ4_9ACTN</name>
<dbReference type="InterPro" id="IPR001789">
    <property type="entry name" value="Sig_transdc_resp-reg_receiver"/>
</dbReference>
<dbReference type="PROSITE" id="PS50110">
    <property type="entry name" value="RESPONSE_REGULATORY"/>
    <property type="match status" value="1"/>
</dbReference>
<evidence type="ECO:0000256" key="1">
    <source>
        <dbReference type="ARBA" id="ARBA00022553"/>
    </source>
</evidence>